<name>A0A8S1LXF9_PARPR</name>
<proteinExistence type="predicted"/>
<feature type="coiled-coil region" evidence="1">
    <location>
        <begin position="94"/>
        <end position="128"/>
    </location>
</feature>
<dbReference type="OMA" id="NTWEYQL"/>
<evidence type="ECO:0000256" key="1">
    <source>
        <dbReference type="SAM" id="Coils"/>
    </source>
</evidence>
<gene>
    <name evidence="2" type="ORF">PPRIM_AZ9-3.1.T0510074</name>
</gene>
<protein>
    <submittedName>
        <fullName evidence="2">Uncharacterized protein</fullName>
    </submittedName>
</protein>
<dbReference type="EMBL" id="CAJJDM010000051">
    <property type="protein sequence ID" value="CAD8073488.1"/>
    <property type="molecule type" value="Genomic_DNA"/>
</dbReference>
<evidence type="ECO:0000313" key="3">
    <source>
        <dbReference type="Proteomes" id="UP000688137"/>
    </source>
</evidence>
<dbReference type="AlphaFoldDB" id="A0A8S1LXF9"/>
<dbReference type="Proteomes" id="UP000688137">
    <property type="component" value="Unassembled WGS sequence"/>
</dbReference>
<keyword evidence="3" id="KW-1185">Reference proteome</keyword>
<comment type="caution">
    <text evidence="2">The sequence shown here is derived from an EMBL/GenBank/DDBJ whole genome shotgun (WGS) entry which is preliminary data.</text>
</comment>
<reference evidence="2" key="1">
    <citation type="submission" date="2021-01" db="EMBL/GenBank/DDBJ databases">
        <authorList>
            <consortium name="Genoscope - CEA"/>
            <person name="William W."/>
        </authorList>
    </citation>
    <scope>NUCLEOTIDE SEQUENCE</scope>
</reference>
<sequence length="392" mass="46728">MQSYLQKQDINRGQSFTFDIEGQNIYYYSIAKPLPNNIIDDLIVCSKIKKLLLFQLPKVWFIMAKTTAYLVIENQQKFVTSNYILDMFIFSWLSNELQELKQELLNRLNKLNIEMEKLNRLIDIFSQEIIFIQKELDQINTWEYQLNYNKNCIKPLYVFRDNSSNDNQCLIKRIDELNIDDDSRNSTLTSSQISQISNQKEVERSKTDVKEITKMLLTNKMRKFSKQMEKMSENFFQELIIFNSQEQQWQIAGQFVVIIIETTVQSDYDMKTIEKVRFIQPALLFYRKAIQVWMLTKQSQYDKTQKIHSRIGKVSFSQFLCKAKCFLGQYWKETLTIPLHTFFQLAEQLYSSVENETILIKKMSTFLILFKEKLISLWEQNLSLFAKSHIQN</sequence>
<evidence type="ECO:0000313" key="2">
    <source>
        <dbReference type="EMBL" id="CAD8073488.1"/>
    </source>
</evidence>
<keyword evidence="1" id="KW-0175">Coiled coil</keyword>
<organism evidence="2 3">
    <name type="scientific">Paramecium primaurelia</name>
    <dbReference type="NCBI Taxonomy" id="5886"/>
    <lineage>
        <taxon>Eukaryota</taxon>
        <taxon>Sar</taxon>
        <taxon>Alveolata</taxon>
        <taxon>Ciliophora</taxon>
        <taxon>Intramacronucleata</taxon>
        <taxon>Oligohymenophorea</taxon>
        <taxon>Peniculida</taxon>
        <taxon>Parameciidae</taxon>
        <taxon>Paramecium</taxon>
    </lineage>
</organism>
<accession>A0A8S1LXF9</accession>